<gene>
    <name evidence="2" type="ORF">SAMN05660226_04154</name>
</gene>
<accession>A0A1T5FRY7</accession>
<dbReference type="Proteomes" id="UP000190541">
    <property type="component" value="Unassembled WGS sequence"/>
</dbReference>
<dbReference type="AlphaFoldDB" id="A0A1T5FRY7"/>
<protein>
    <submittedName>
        <fullName evidence="2">Uncharacterized protein</fullName>
    </submittedName>
</protein>
<feature type="transmembrane region" description="Helical" evidence="1">
    <location>
        <begin position="48"/>
        <end position="67"/>
    </location>
</feature>
<keyword evidence="1" id="KW-0472">Membrane</keyword>
<evidence type="ECO:0000256" key="1">
    <source>
        <dbReference type="SAM" id="Phobius"/>
    </source>
</evidence>
<organism evidence="2 3">
    <name type="scientific">Parapedobacter luteus</name>
    <dbReference type="NCBI Taxonomy" id="623280"/>
    <lineage>
        <taxon>Bacteria</taxon>
        <taxon>Pseudomonadati</taxon>
        <taxon>Bacteroidota</taxon>
        <taxon>Sphingobacteriia</taxon>
        <taxon>Sphingobacteriales</taxon>
        <taxon>Sphingobacteriaceae</taxon>
        <taxon>Parapedobacter</taxon>
    </lineage>
</organism>
<feature type="transmembrane region" description="Helical" evidence="1">
    <location>
        <begin position="21"/>
        <end position="42"/>
    </location>
</feature>
<sequence length="137" mass="15716">MFYTPLYPIKMNDSYYSFPNIMQSIVLVVLIFVCHFVAKLVFSFIEDHTLVSLLSEVFKLCLLLFFLRYMTKWDNIDATQFKMASPNMLILACGVLCALCIAFFPSPRVLDITSMLTPVTGILTPSDRSWVECFPMT</sequence>
<evidence type="ECO:0000313" key="2">
    <source>
        <dbReference type="EMBL" id="SKB98864.1"/>
    </source>
</evidence>
<keyword evidence="1" id="KW-1133">Transmembrane helix</keyword>
<feature type="transmembrane region" description="Helical" evidence="1">
    <location>
        <begin position="88"/>
        <end position="106"/>
    </location>
</feature>
<proteinExistence type="predicted"/>
<reference evidence="2 3" key="1">
    <citation type="submission" date="2017-02" db="EMBL/GenBank/DDBJ databases">
        <authorList>
            <person name="Peterson S.W."/>
        </authorList>
    </citation>
    <scope>NUCLEOTIDE SEQUENCE [LARGE SCALE GENOMIC DNA]</scope>
    <source>
        <strain evidence="2 3">DSM 22899</strain>
    </source>
</reference>
<evidence type="ECO:0000313" key="3">
    <source>
        <dbReference type="Proteomes" id="UP000190541"/>
    </source>
</evidence>
<name>A0A1T5FRY7_9SPHI</name>
<keyword evidence="1" id="KW-0812">Transmembrane</keyword>
<keyword evidence="3" id="KW-1185">Reference proteome</keyword>
<dbReference type="EMBL" id="FUYS01000021">
    <property type="protein sequence ID" value="SKB98864.1"/>
    <property type="molecule type" value="Genomic_DNA"/>
</dbReference>